<keyword evidence="8" id="KW-0479">Metal-binding</keyword>
<keyword evidence="6 8" id="KW-0378">Hydrolase</keyword>
<dbReference type="CDD" id="cd10845">
    <property type="entry name" value="DSRM_RNAse_III_family"/>
    <property type="match status" value="1"/>
</dbReference>
<keyword evidence="8" id="KW-0698">rRNA processing</keyword>
<keyword evidence="12" id="KW-1185">Reference proteome</keyword>
<dbReference type="EC" id="3.1.26.3" evidence="8"/>
<dbReference type="Gene3D" id="3.30.160.20">
    <property type="match status" value="1"/>
</dbReference>
<dbReference type="PROSITE" id="PS00517">
    <property type="entry name" value="RNASE_3_1"/>
    <property type="match status" value="1"/>
</dbReference>
<accession>A0ABQ0BTE0</accession>
<keyword evidence="8" id="KW-0963">Cytoplasm</keyword>
<feature type="binding site" evidence="8">
    <location>
        <position position="65"/>
    </location>
    <ligand>
        <name>Mg(2+)</name>
        <dbReference type="ChEBI" id="CHEBI:18420"/>
    </ligand>
</feature>
<evidence type="ECO:0000256" key="7">
    <source>
        <dbReference type="ARBA" id="ARBA00022884"/>
    </source>
</evidence>
<dbReference type="InterPro" id="IPR011907">
    <property type="entry name" value="RNase_III"/>
</dbReference>
<comment type="subunit">
    <text evidence="8">Homodimer.</text>
</comment>
<comment type="cofactor">
    <cofactor evidence="8">
        <name>Mg(2+)</name>
        <dbReference type="ChEBI" id="CHEBI:18420"/>
    </cofactor>
</comment>
<comment type="catalytic activity">
    <reaction evidence="1 8">
        <text>Endonucleolytic cleavage to 5'-phosphomonoester.</text>
        <dbReference type="EC" id="3.1.26.3"/>
    </reaction>
</comment>
<name>A0ABQ0BTE0_9FIRM</name>
<dbReference type="SUPFAM" id="SSF54768">
    <property type="entry name" value="dsRNA-binding domain-like"/>
    <property type="match status" value="1"/>
</dbReference>
<feature type="domain" description="RNase III" evidence="10">
    <location>
        <begin position="23"/>
        <end position="152"/>
    </location>
</feature>
<dbReference type="Pfam" id="PF00035">
    <property type="entry name" value="dsrm"/>
    <property type="match status" value="1"/>
</dbReference>
<protein>
    <recommendedName>
        <fullName evidence="8">Ribonuclease 3</fullName>
        <ecNumber evidence="8">3.1.26.3</ecNumber>
    </recommendedName>
    <alternativeName>
        <fullName evidence="8">Ribonuclease III</fullName>
        <shortName evidence="8">RNase III</shortName>
    </alternativeName>
</protein>
<keyword evidence="8" id="KW-0699">rRNA-binding</keyword>
<dbReference type="Pfam" id="PF14622">
    <property type="entry name" value="Ribonucleas_3_3"/>
    <property type="match status" value="1"/>
</dbReference>
<evidence type="ECO:0000256" key="8">
    <source>
        <dbReference type="HAMAP-Rule" id="MF_00104"/>
    </source>
</evidence>
<evidence type="ECO:0000256" key="1">
    <source>
        <dbReference type="ARBA" id="ARBA00000109"/>
    </source>
</evidence>
<dbReference type="Gene3D" id="1.10.1520.10">
    <property type="entry name" value="Ribonuclease III domain"/>
    <property type="match status" value="1"/>
</dbReference>
<comment type="subcellular location">
    <subcellularLocation>
        <location evidence="8">Cytoplasm</location>
    </subcellularLocation>
</comment>
<evidence type="ECO:0000256" key="2">
    <source>
        <dbReference type="ARBA" id="ARBA00010183"/>
    </source>
</evidence>
<keyword evidence="8" id="KW-0819">tRNA processing</keyword>
<organism evidence="11 12">
    <name type="scientific">Blautia parvula</name>
    <dbReference type="NCBI Taxonomy" id="2877527"/>
    <lineage>
        <taxon>Bacteria</taxon>
        <taxon>Bacillati</taxon>
        <taxon>Bacillota</taxon>
        <taxon>Clostridia</taxon>
        <taxon>Lachnospirales</taxon>
        <taxon>Lachnospiraceae</taxon>
        <taxon>Blautia</taxon>
    </lineage>
</organism>
<keyword evidence="3 8" id="KW-0507">mRNA processing</keyword>
<evidence type="ECO:0000313" key="11">
    <source>
        <dbReference type="EMBL" id="GAA6499809.1"/>
    </source>
</evidence>
<dbReference type="InterPro" id="IPR014720">
    <property type="entry name" value="dsRBD_dom"/>
</dbReference>
<keyword evidence="5 8" id="KW-0255">Endonuclease</keyword>
<keyword evidence="8" id="KW-0460">Magnesium</keyword>
<keyword evidence="7 8" id="KW-0694">RNA-binding</keyword>
<comment type="caution">
    <text evidence="11">The sequence shown here is derived from an EMBL/GenBank/DDBJ whole genome shotgun (WGS) entry which is preliminary data.</text>
</comment>
<feature type="binding site" evidence="8">
    <location>
        <position position="141"/>
    </location>
    <ligand>
        <name>Mg(2+)</name>
        <dbReference type="ChEBI" id="CHEBI:18420"/>
    </ligand>
</feature>
<evidence type="ECO:0000259" key="10">
    <source>
        <dbReference type="PROSITE" id="PS50142"/>
    </source>
</evidence>
<proteinExistence type="inferred from homology"/>
<dbReference type="InterPro" id="IPR036389">
    <property type="entry name" value="RNase_III_sf"/>
</dbReference>
<evidence type="ECO:0000256" key="3">
    <source>
        <dbReference type="ARBA" id="ARBA00022664"/>
    </source>
</evidence>
<dbReference type="PANTHER" id="PTHR11207:SF0">
    <property type="entry name" value="RIBONUCLEASE 3"/>
    <property type="match status" value="1"/>
</dbReference>
<dbReference type="PROSITE" id="PS50137">
    <property type="entry name" value="DS_RBD"/>
    <property type="match status" value="1"/>
</dbReference>
<evidence type="ECO:0000259" key="9">
    <source>
        <dbReference type="PROSITE" id="PS50137"/>
    </source>
</evidence>
<evidence type="ECO:0000256" key="5">
    <source>
        <dbReference type="ARBA" id="ARBA00022759"/>
    </source>
</evidence>
<feature type="active site" evidence="8">
    <location>
        <position position="69"/>
    </location>
</feature>
<feature type="domain" description="DRBM" evidence="9">
    <location>
        <begin position="176"/>
        <end position="245"/>
    </location>
</feature>
<dbReference type="PROSITE" id="PS50142">
    <property type="entry name" value="RNASE_3_2"/>
    <property type="match status" value="1"/>
</dbReference>
<dbReference type="HAMAP" id="MF_00104">
    <property type="entry name" value="RNase_III"/>
    <property type="match status" value="1"/>
</dbReference>
<dbReference type="Proteomes" id="UP001600941">
    <property type="component" value="Unassembled WGS sequence"/>
</dbReference>
<comment type="similarity">
    <text evidence="2">Belongs to the ribonuclease III family.</text>
</comment>
<gene>
    <name evidence="8 11" type="primary">rnc</name>
    <name evidence="11" type="ORF">K340107D12_26250</name>
</gene>
<feature type="active site" evidence="8">
    <location>
        <position position="141"/>
    </location>
</feature>
<comment type="function">
    <text evidence="8">Digests double-stranded RNA. Involved in the processing of primary rRNA transcript to yield the immediate precursors to the large and small rRNAs (23S and 16S). Processes some mRNAs, and tRNAs when they are encoded in the rRNA operon. Processes pre-crRNA and tracrRNA of type II CRISPR loci if present in the organism.</text>
</comment>
<feature type="binding site" evidence="8">
    <location>
        <position position="138"/>
    </location>
    <ligand>
        <name>Mg(2+)</name>
        <dbReference type="ChEBI" id="CHEBI:18420"/>
    </ligand>
</feature>
<dbReference type="SMART" id="SM00535">
    <property type="entry name" value="RIBOc"/>
    <property type="match status" value="1"/>
</dbReference>
<evidence type="ECO:0000256" key="6">
    <source>
        <dbReference type="ARBA" id="ARBA00022801"/>
    </source>
</evidence>
<dbReference type="CDD" id="cd00593">
    <property type="entry name" value="RIBOc"/>
    <property type="match status" value="1"/>
</dbReference>
<reference evidence="11 12" key="1">
    <citation type="submission" date="2024-04" db="EMBL/GenBank/DDBJ databases">
        <title>Defined microbial consortia suppress multidrug-resistant proinflammatory Enterobacteriaceae via ecological control.</title>
        <authorList>
            <person name="Furuichi M."/>
            <person name="Kawaguchi T."/>
            <person name="Pust M."/>
            <person name="Yasuma K."/>
            <person name="Plichta D."/>
            <person name="Hasegawa N."/>
            <person name="Ohya T."/>
            <person name="Bhattarai S."/>
            <person name="Sasajima S."/>
            <person name="Aoto Y."/>
            <person name="Tuganbaev T."/>
            <person name="Yaginuma M."/>
            <person name="Ueda M."/>
            <person name="Okahashi N."/>
            <person name="Amafuji K."/>
            <person name="Kiridooshi Y."/>
            <person name="Sugita K."/>
            <person name="Strazar M."/>
            <person name="Skelly A."/>
            <person name="Suda W."/>
            <person name="Hattori M."/>
            <person name="Nakamoto N."/>
            <person name="Caballero S."/>
            <person name="Norman J."/>
            <person name="Olle B."/>
            <person name="Tanoue T."/>
            <person name="Arita M."/>
            <person name="Bucci V."/>
            <person name="Atarashi K."/>
            <person name="Xavier R."/>
            <person name="Honda K."/>
        </authorList>
    </citation>
    <scope>NUCLEOTIDE SEQUENCE [LARGE SCALE GENOMIC DNA]</scope>
    <source>
        <strain evidence="12">k34-0107-D12</strain>
    </source>
</reference>
<dbReference type="NCBIfam" id="TIGR02191">
    <property type="entry name" value="RNaseIII"/>
    <property type="match status" value="1"/>
</dbReference>
<sequence>MLIKTENAGHVPERKNMKNLKKLMELEAKTGYKFQNFDLLINAMTHSSYANEHRISYVGNNERLEFLGDAVLELTSSEFLFEKYSQMPEGELTKKRASMVCEPTLALCARELSLGEYLLLGKGEEATGGRRRDSIVSDAMEALIGAIYLDGGFANAKEFVQRFILNDIENKQLFYDSKTTLQEIVQGRYEEDVRYVLLREEGPDHNKSFYMQALLGEKVLGEGCGHTKKAAEQQAAYCAIKKLKNDKGDLCI</sequence>
<dbReference type="EMBL" id="BAABZQ010000001">
    <property type="protein sequence ID" value="GAA6499809.1"/>
    <property type="molecule type" value="Genomic_DNA"/>
</dbReference>
<evidence type="ECO:0000256" key="4">
    <source>
        <dbReference type="ARBA" id="ARBA00022722"/>
    </source>
</evidence>
<dbReference type="PANTHER" id="PTHR11207">
    <property type="entry name" value="RIBONUCLEASE III"/>
    <property type="match status" value="1"/>
</dbReference>
<dbReference type="InterPro" id="IPR000999">
    <property type="entry name" value="RNase_III_dom"/>
</dbReference>
<keyword evidence="4 8" id="KW-0540">Nuclease</keyword>
<dbReference type="SUPFAM" id="SSF69065">
    <property type="entry name" value="RNase III domain-like"/>
    <property type="match status" value="1"/>
</dbReference>
<dbReference type="SMART" id="SM00358">
    <property type="entry name" value="DSRM"/>
    <property type="match status" value="1"/>
</dbReference>
<evidence type="ECO:0000313" key="12">
    <source>
        <dbReference type="Proteomes" id="UP001600941"/>
    </source>
</evidence>